<keyword evidence="1" id="KW-0732">Signal</keyword>
<name>A0ABW1PSK6_9FLAO</name>
<evidence type="ECO:0000313" key="2">
    <source>
        <dbReference type="EMBL" id="MFC6097992.1"/>
    </source>
</evidence>
<reference evidence="3" key="1">
    <citation type="journal article" date="2019" name="Int. J. Syst. Evol. Microbiol.">
        <title>The Global Catalogue of Microorganisms (GCM) 10K type strain sequencing project: providing services to taxonomists for standard genome sequencing and annotation.</title>
        <authorList>
            <consortium name="The Broad Institute Genomics Platform"/>
            <consortium name="The Broad Institute Genome Sequencing Center for Infectious Disease"/>
            <person name="Wu L."/>
            <person name="Ma J."/>
        </authorList>
    </citation>
    <scope>NUCLEOTIDE SEQUENCE [LARGE SCALE GENOMIC DNA]</scope>
    <source>
        <strain evidence="3">CCUG 49679</strain>
    </source>
</reference>
<accession>A0ABW1PSK6</accession>
<feature type="chain" id="PRO_5045418024" evidence="1">
    <location>
        <begin position="21"/>
        <end position="307"/>
    </location>
</feature>
<protein>
    <submittedName>
        <fullName evidence="2">Oxidoreductase</fullName>
    </submittedName>
</protein>
<proteinExistence type="predicted"/>
<dbReference type="EMBL" id="JBHSQB010000010">
    <property type="protein sequence ID" value="MFC6097992.1"/>
    <property type="molecule type" value="Genomic_DNA"/>
</dbReference>
<dbReference type="Proteomes" id="UP001596287">
    <property type="component" value="Unassembled WGS sequence"/>
</dbReference>
<keyword evidence="3" id="KW-1185">Reference proteome</keyword>
<evidence type="ECO:0000256" key="1">
    <source>
        <dbReference type="SAM" id="SignalP"/>
    </source>
</evidence>
<organism evidence="2 3">
    <name type="scientific">Flavobacterium qiangtangense</name>
    <dbReference type="NCBI Taxonomy" id="1442595"/>
    <lineage>
        <taxon>Bacteria</taxon>
        <taxon>Pseudomonadati</taxon>
        <taxon>Bacteroidota</taxon>
        <taxon>Flavobacteriia</taxon>
        <taxon>Flavobacteriales</taxon>
        <taxon>Flavobacteriaceae</taxon>
        <taxon>Flavobacterium</taxon>
    </lineage>
</organism>
<feature type="signal peptide" evidence="1">
    <location>
        <begin position="1"/>
        <end position="20"/>
    </location>
</feature>
<gene>
    <name evidence="2" type="ORF">ACFPVY_15160</name>
</gene>
<dbReference type="RefSeq" id="WP_379792974.1">
    <property type="nucleotide sequence ID" value="NZ_JBHSQB010000010.1"/>
</dbReference>
<comment type="caution">
    <text evidence="2">The sequence shown here is derived from an EMBL/GenBank/DDBJ whole genome shotgun (WGS) entry which is preliminary data.</text>
</comment>
<sequence length="307" mass="35788">MKKIASALFFLFFFVSSICAQDLKIFDISNRNEKVVFVSLSDIYPSSEKPDLPVIPEDKKNFEHILLDSKFRKQFLSVTKISETDNVFLYDYAKNKLASFTVKNLNAVANLSIYETGSEPPHSHYDYQIGFEIDKKFLKEFGDFSNQILVYVGKENPFAQEQMTPISWKKIDSKEFPFRKINDENGTFQEKYELGNTYRSDYGNFQYLLQDYSRNKMVFARRLFVINSKTKAIVYGEIFSEGESDSLTPLNFVNKEEGNTINQWTGKLFKNKEPVIFGFEYHSFGCDYITVLSKKPTQVDIYCDNRH</sequence>
<evidence type="ECO:0000313" key="3">
    <source>
        <dbReference type="Proteomes" id="UP001596287"/>
    </source>
</evidence>